<evidence type="ECO:0000256" key="1">
    <source>
        <dbReference type="ARBA" id="ARBA00093634"/>
    </source>
</evidence>
<name>A0A5D3D8T6_CUCMM</name>
<gene>
    <name evidence="3" type="ORF">E5676_scaffold134G00500</name>
</gene>
<organism evidence="3 4">
    <name type="scientific">Cucumis melo var. makuwa</name>
    <name type="common">Oriental melon</name>
    <dbReference type="NCBI Taxonomy" id="1194695"/>
    <lineage>
        <taxon>Eukaryota</taxon>
        <taxon>Viridiplantae</taxon>
        <taxon>Streptophyta</taxon>
        <taxon>Embryophyta</taxon>
        <taxon>Tracheophyta</taxon>
        <taxon>Spermatophyta</taxon>
        <taxon>Magnoliopsida</taxon>
        <taxon>eudicotyledons</taxon>
        <taxon>Gunneridae</taxon>
        <taxon>Pentapetalae</taxon>
        <taxon>rosids</taxon>
        <taxon>fabids</taxon>
        <taxon>Cucurbitales</taxon>
        <taxon>Cucurbitaceae</taxon>
        <taxon>Benincaseae</taxon>
        <taxon>Cucumis</taxon>
    </lineage>
</organism>
<dbReference type="Pfam" id="PF21730">
    <property type="entry name" value="Vma22_CCDC115"/>
    <property type="match status" value="1"/>
</dbReference>
<dbReference type="GO" id="GO:0070072">
    <property type="term" value="P:vacuolar proton-transporting V-type ATPase complex assembly"/>
    <property type="evidence" value="ECO:0007669"/>
    <property type="project" value="InterPro"/>
</dbReference>
<dbReference type="AlphaFoldDB" id="A0A5D3D8T6"/>
<evidence type="ECO:0000313" key="4">
    <source>
        <dbReference type="Proteomes" id="UP000321947"/>
    </source>
</evidence>
<dbReference type="EMBL" id="SSTD01006426">
    <property type="protein sequence ID" value="TYK19938.1"/>
    <property type="molecule type" value="Genomic_DNA"/>
</dbReference>
<comment type="caution">
    <text evidence="3">The sequence shown here is derived from an EMBL/GenBank/DDBJ whole genome shotgun (WGS) entry which is preliminary data.</text>
</comment>
<feature type="compositionally biased region" description="Acidic residues" evidence="2">
    <location>
        <begin position="80"/>
        <end position="94"/>
    </location>
</feature>
<dbReference type="PANTHER" id="PTHR31996:SF2">
    <property type="entry name" value="COILED-COIL DOMAIN-CONTAINING PROTEIN 115"/>
    <property type="match status" value="1"/>
</dbReference>
<accession>A0A5D3D8T6</accession>
<sequence>MAVYMTNVWAWRKNDRPNNTCPNPNWAVIMAHSAKVLLTPRYSLSSLSPSTPIFDARFSPFIPESDELSMKKTQDRSLDSEIESEEEDGVEESQQEQQSPQRQDQELCLLQFMDSTDDYLSLLDALSTTLRKGWFELASARHSMGTSRISTALLDLKVHSAATSLRVDERDDGSIGMQPFINLRKWTSSEGGECLGEEKYNDKLQRESDSPQLRQRNVSDLSDNMGKSSLKKEDALIIDDQVQKERSRTLSTFGTLVSPKLRLAQLSFENALEIIVGIANKRIAMLSSFDKVKKGLEDTHLPSSK</sequence>
<feature type="compositionally biased region" description="Basic and acidic residues" evidence="2">
    <location>
        <begin position="68"/>
        <end position="79"/>
    </location>
</feature>
<reference evidence="3 4" key="1">
    <citation type="submission" date="2019-08" db="EMBL/GenBank/DDBJ databases">
        <title>Draft genome sequences of two oriental melons (Cucumis melo L. var makuwa).</title>
        <authorList>
            <person name="Kwon S.-Y."/>
        </authorList>
    </citation>
    <scope>NUCLEOTIDE SEQUENCE [LARGE SCALE GENOMIC DNA]</scope>
    <source>
        <strain evidence="4">cv. Chang Bougi</strain>
        <tissue evidence="3">Leaf</tissue>
    </source>
</reference>
<dbReference type="PANTHER" id="PTHR31996">
    <property type="entry name" value="COILED-COIL DOMAIN-CONTAINING PROTEIN 115"/>
    <property type="match status" value="1"/>
</dbReference>
<evidence type="ECO:0000256" key="2">
    <source>
        <dbReference type="SAM" id="MobiDB-lite"/>
    </source>
</evidence>
<proteinExistence type="predicted"/>
<dbReference type="Proteomes" id="UP000321947">
    <property type="component" value="Unassembled WGS sequence"/>
</dbReference>
<dbReference type="InterPro" id="IPR040357">
    <property type="entry name" value="Vma22/CCDC115"/>
</dbReference>
<evidence type="ECO:0000313" key="3">
    <source>
        <dbReference type="EMBL" id="TYK19938.1"/>
    </source>
</evidence>
<feature type="region of interest" description="Disordered" evidence="2">
    <location>
        <begin position="66"/>
        <end position="103"/>
    </location>
</feature>
<dbReference type="GO" id="GO:0051082">
    <property type="term" value="F:unfolded protein binding"/>
    <property type="evidence" value="ECO:0007669"/>
    <property type="project" value="TreeGrafter"/>
</dbReference>
<protein>
    <recommendedName>
        <fullName evidence="1">Vacuolar ATPase assembly protein VMA22</fullName>
    </recommendedName>
</protein>